<dbReference type="Proteomes" id="UP000620124">
    <property type="component" value="Unassembled WGS sequence"/>
</dbReference>
<sequence>MQPLTRQETHISIRSWWSDRNPGLQGPTINIHAMAKPILRRMYHRQALEFVENNRGSPLLSTTLDIYFSYLPLNYVWRSTKVEILWDLVDRAVSEDDARVIVDPPVFNYIAGMLGSQDAENLSQLYRLLFEKLASHESTLPAIWESQACAWLVLLLHDEDTEVISWALRTLTEFSHWSEGAQAIVDSGVRDHVVVLLESPNSDLRKWTCQLVARLEKHELTASAIWEEQKLCERLVSLMHDESPEVTEWATDALVHIAQWIDGAQAIVDAYTLAPVLALLQSQRPNVPEWTCYLVGTLAGHKSIAPNVFELNTLMWLVFLLRDRNFGVVAGATYALSQIAQWSDGAEAIVAAKVLDHVSALLESSNTNVRIWTCEIVKKLATHESTAPAVLRLKLWAGLVSLSREPKVATSAMAALVTIRKWPNREVETLDHIISGFIRPEEERGREQESLKLGDQDLPHLILRANVDRSSNQERALFNDNSDVFRVPYCLRTTSVVVI</sequence>
<dbReference type="EMBL" id="JACAZI010000007">
    <property type="protein sequence ID" value="KAF7356955.1"/>
    <property type="molecule type" value="Genomic_DNA"/>
</dbReference>
<reference evidence="1" key="1">
    <citation type="submission" date="2020-05" db="EMBL/GenBank/DDBJ databases">
        <title>Mycena genomes resolve the evolution of fungal bioluminescence.</title>
        <authorList>
            <person name="Tsai I.J."/>
        </authorList>
    </citation>
    <scope>NUCLEOTIDE SEQUENCE</scope>
    <source>
        <strain evidence="1">CCC161011</strain>
    </source>
</reference>
<gene>
    <name evidence="1" type="ORF">MVEN_01031500</name>
</gene>
<dbReference type="AlphaFoldDB" id="A0A8H6Y9N4"/>
<evidence type="ECO:0000313" key="2">
    <source>
        <dbReference type="Proteomes" id="UP000620124"/>
    </source>
</evidence>
<accession>A0A8H6Y9N4</accession>
<comment type="caution">
    <text evidence="1">The sequence shown here is derived from an EMBL/GenBank/DDBJ whole genome shotgun (WGS) entry which is preliminary data.</text>
</comment>
<name>A0A8H6Y9N4_9AGAR</name>
<dbReference type="PANTHER" id="PTHR46241:SF1">
    <property type="entry name" value="OUTER DYNEIN ARM-DOCKING COMPLEX SUBUNIT 2"/>
    <property type="match status" value="1"/>
</dbReference>
<dbReference type="Gene3D" id="1.25.10.10">
    <property type="entry name" value="Leucine-rich Repeat Variant"/>
    <property type="match status" value="2"/>
</dbReference>
<dbReference type="OrthoDB" id="3038812at2759"/>
<dbReference type="InterPro" id="IPR011989">
    <property type="entry name" value="ARM-like"/>
</dbReference>
<evidence type="ECO:0008006" key="3">
    <source>
        <dbReference type="Google" id="ProtNLM"/>
    </source>
</evidence>
<dbReference type="SUPFAM" id="SSF48371">
    <property type="entry name" value="ARM repeat"/>
    <property type="match status" value="1"/>
</dbReference>
<dbReference type="InterPro" id="IPR016024">
    <property type="entry name" value="ARM-type_fold"/>
</dbReference>
<organism evidence="1 2">
    <name type="scientific">Mycena venus</name>
    <dbReference type="NCBI Taxonomy" id="2733690"/>
    <lineage>
        <taxon>Eukaryota</taxon>
        <taxon>Fungi</taxon>
        <taxon>Dikarya</taxon>
        <taxon>Basidiomycota</taxon>
        <taxon>Agaricomycotina</taxon>
        <taxon>Agaricomycetes</taxon>
        <taxon>Agaricomycetidae</taxon>
        <taxon>Agaricales</taxon>
        <taxon>Marasmiineae</taxon>
        <taxon>Mycenaceae</taxon>
        <taxon>Mycena</taxon>
    </lineage>
</organism>
<protein>
    <recommendedName>
        <fullName evidence="3">ARM repeat-containing protein</fullName>
    </recommendedName>
</protein>
<proteinExistence type="predicted"/>
<keyword evidence="2" id="KW-1185">Reference proteome</keyword>
<evidence type="ECO:0000313" key="1">
    <source>
        <dbReference type="EMBL" id="KAF7356955.1"/>
    </source>
</evidence>
<dbReference type="PANTHER" id="PTHR46241">
    <property type="entry name" value="ARMADILLO REPEAT-CONTAINING PROTEIN 4 ARMC4"/>
    <property type="match status" value="1"/>
</dbReference>